<name>A0LLS9_SYNFM</name>
<evidence type="ECO:0000256" key="6">
    <source>
        <dbReference type="ARBA" id="ARBA00034078"/>
    </source>
</evidence>
<dbReference type="PANTHER" id="PTHR43342:SF1">
    <property type="entry name" value="BIFURCATING [FEFE] HYDROGENASE GAMMA SUBUNIT"/>
    <property type="match status" value="1"/>
</dbReference>
<dbReference type="CDD" id="cd03064">
    <property type="entry name" value="TRX_Fd_NuoE"/>
    <property type="match status" value="1"/>
</dbReference>
<feature type="binding site" evidence="7">
    <location>
        <position position="80"/>
    </location>
    <ligand>
        <name>[2Fe-2S] cluster</name>
        <dbReference type="ChEBI" id="CHEBI:190135"/>
    </ligand>
</feature>
<keyword evidence="9" id="KW-1185">Reference proteome</keyword>
<dbReference type="eggNOG" id="COG1905">
    <property type="taxonomic scope" value="Bacteria"/>
</dbReference>
<dbReference type="HOGENOM" id="CLU_054362_2_1_7"/>
<dbReference type="InterPro" id="IPR041921">
    <property type="entry name" value="NuoE_N"/>
</dbReference>
<evidence type="ECO:0000256" key="3">
    <source>
        <dbReference type="ARBA" id="ARBA00022723"/>
    </source>
</evidence>
<dbReference type="InterPro" id="IPR002023">
    <property type="entry name" value="NuoE-like"/>
</dbReference>
<evidence type="ECO:0000313" key="9">
    <source>
        <dbReference type="Proteomes" id="UP000001784"/>
    </source>
</evidence>
<dbReference type="RefSeq" id="WP_011699548.1">
    <property type="nucleotide sequence ID" value="NC_008554.1"/>
</dbReference>
<evidence type="ECO:0000256" key="2">
    <source>
        <dbReference type="ARBA" id="ARBA00022714"/>
    </source>
</evidence>
<protein>
    <submittedName>
        <fullName evidence="8">NADH dehydrogenase (Ubiquinone), 24 kDa subunit</fullName>
    </submittedName>
</protein>
<organism evidence="8 9">
    <name type="scientific">Syntrophobacter fumaroxidans (strain DSM 10017 / MPOB)</name>
    <dbReference type="NCBI Taxonomy" id="335543"/>
    <lineage>
        <taxon>Bacteria</taxon>
        <taxon>Pseudomonadati</taxon>
        <taxon>Thermodesulfobacteriota</taxon>
        <taxon>Syntrophobacteria</taxon>
        <taxon>Syntrophobacterales</taxon>
        <taxon>Syntrophobacteraceae</taxon>
        <taxon>Syntrophobacter</taxon>
    </lineage>
</organism>
<comment type="cofactor">
    <cofactor evidence="6">
        <name>[2Fe-2S] cluster</name>
        <dbReference type="ChEBI" id="CHEBI:190135"/>
    </cofactor>
</comment>
<keyword evidence="3 7" id="KW-0479">Metal-binding</keyword>
<evidence type="ECO:0000313" key="8">
    <source>
        <dbReference type="EMBL" id="ABK18381.1"/>
    </source>
</evidence>
<keyword evidence="8" id="KW-0830">Ubiquinone</keyword>
<comment type="similarity">
    <text evidence="1">Belongs to the complex I 24 kDa subunit family.</text>
</comment>
<dbReference type="PIRSF" id="PIRSF000216">
    <property type="entry name" value="NADH_DH_24kDa"/>
    <property type="match status" value="1"/>
</dbReference>
<comment type="cofactor">
    <cofactor evidence="7">
        <name>[2Fe-2S] cluster</name>
        <dbReference type="ChEBI" id="CHEBI:190135"/>
    </cofactor>
    <text evidence="7">Binds 1 [2Fe-2S] cluster.</text>
</comment>
<dbReference type="GO" id="GO:0051537">
    <property type="term" value="F:2 iron, 2 sulfur cluster binding"/>
    <property type="evidence" value="ECO:0007669"/>
    <property type="project" value="UniProtKB-KW"/>
</dbReference>
<dbReference type="InterPro" id="IPR028431">
    <property type="entry name" value="NADP_DH_HndA-like"/>
</dbReference>
<dbReference type="NCBIfam" id="NF005722">
    <property type="entry name" value="PRK07539.1-2"/>
    <property type="match status" value="1"/>
</dbReference>
<dbReference type="InterPro" id="IPR042128">
    <property type="entry name" value="NuoE_dom"/>
</dbReference>
<keyword evidence="5 7" id="KW-0411">Iron-sulfur</keyword>
<keyword evidence="4 7" id="KW-0408">Iron</keyword>
<dbReference type="GO" id="GO:0046872">
    <property type="term" value="F:metal ion binding"/>
    <property type="evidence" value="ECO:0007669"/>
    <property type="project" value="UniProtKB-KW"/>
</dbReference>
<dbReference type="Gene3D" id="3.40.30.10">
    <property type="entry name" value="Glutaredoxin"/>
    <property type="match status" value="1"/>
</dbReference>
<feature type="binding site" evidence="7">
    <location>
        <position position="75"/>
    </location>
    <ligand>
        <name>[2Fe-2S] cluster</name>
        <dbReference type="ChEBI" id="CHEBI:190135"/>
    </ligand>
</feature>
<evidence type="ECO:0000256" key="7">
    <source>
        <dbReference type="PIRSR" id="PIRSR000216-1"/>
    </source>
</evidence>
<dbReference type="InParanoid" id="A0LLS9"/>
<dbReference type="FunFam" id="3.40.30.10:FF:000015">
    <property type="entry name" value="NADH-quinone oxidoreductase subunit E"/>
    <property type="match status" value="1"/>
</dbReference>
<dbReference type="Pfam" id="PF01257">
    <property type="entry name" value="2Fe-2S_thioredx"/>
    <property type="match status" value="1"/>
</dbReference>
<dbReference type="GO" id="GO:0016491">
    <property type="term" value="F:oxidoreductase activity"/>
    <property type="evidence" value="ECO:0007669"/>
    <property type="project" value="InterPro"/>
</dbReference>
<accession>A0LLS9</accession>
<dbReference type="AlphaFoldDB" id="A0LLS9"/>
<sequence length="151" mass="16608">MKDKLQRIFTRHDRKRDALIPVLQDIQGEFGYLPPHAMQAAARHCRTSAVEVYGVSTFYAQFKFSPVGRHTVTVCQGTACHVMGGHRILEECKSQLGVQPGQTTPDGMFTLETVACIGACALSPAVVVDKDTYGRMKPERITEILNAATSK</sequence>
<dbReference type="NCBIfam" id="TIGR01958">
    <property type="entry name" value="nuoE_fam"/>
    <property type="match status" value="1"/>
</dbReference>
<evidence type="ECO:0000256" key="1">
    <source>
        <dbReference type="ARBA" id="ARBA00010643"/>
    </source>
</evidence>
<keyword evidence="2 7" id="KW-0001">2Fe-2S</keyword>
<dbReference type="STRING" id="335543.Sfum_2703"/>
<dbReference type="KEGG" id="sfu:Sfum_2703"/>
<feature type="binding site" evidence="7">
    <location>
        <position position="120"/>
    </location>
    <ligand>
        <name>[2Fe-2S] cluster</name>
        <dbReference type="ChEBI" id="CHEBI:190135"/>
    </ligand>
</feature>
<dbReference type="PANTHER" id="PTHR43342">
    <property type="entry name" value="NADH-QUINONE OXIDOREDUCTASE, E SUBUNIT"/>
    <property type="match status" value="1"/>
</dbReference>
<evidence type="ECO:0000256" key="5">
    <source>
        <dbReference type="ARBA" id="ARBA00023014"/>
    </source>
</evidence>
<dbReference type="InterPro" id="IPR036249">
    <property type="entry name" value="Thioredoxin-like_sf"/>
</dbReference>
<reference evidence="8 9" key="1">
    <citation type="submission" date="2006-10" db="EMBL/GenBank/DDBJ databases">
        <title>Complete sequence of Syntrophobacter fumaroxidans MPOB.</title>
        <authorList>
            <consortium name="US DOE Joint Genome Institute"/>
            <person name="Copeland A."/>
            <person name="Lucas S."/>
            <person name="Lapidus A."/>
            <person name="Barry K."/>
            <person name="Detter J.C."/>
            <person name="Glavina del Rio T."/>
            <person name="Hammon N."/>
            <person name="Israni S."/>
            <person name="Pitluck S."/>
            <person name="Goltsman E.G."/>
            <person name="Martinez M."/>
            <person name="Schmutz J."/>
            <person name="Larimer F."/>
            <person name="Land M."/>
            <person name="Hauser L."/>
            <person name="Kyrpides N."/>
            <person name="Kim E."/>
            <person name="Boone D.R."/>
            <person name="Brockman F."/>
            <person name="Culley D."/>
            <person name="Ferry J."/>
            <person name="Gunsalus R."/>
            <person name="McInerney M.J."/>
            <person name="Morrison M."/>
            <person name="Plugge C."/>
            <person name="Rohlin L."/>
            <person name="Scholten J."/>
            <person name="Sieber J."/>
            <person name="Stams A.J.M."/>
            <person name="Worm P."/>
            <person name="Henstra A.M."/>
            <person name="Richardson P."/>
        </authorList>
    </citation>
    <scope>NUCLEOTIDE SEQUENCE [LARGE SCALE GENOMIC DNA]</scope>
    <source>
        <strain evidence="9">DSM 10017 / MPOB</strain>
    </source>
</reference>
<dbReference type="Gene3D" id="1.10.10.1590">
    <property type="entry name" value="NADH-quinone oxidoreductase subunit E"/>
    <property type="match status" value="1"/>
</dbReference>
<evidence type="ECO:0000256" key="4">
    <source>
        <dbReference type="ARBA" id="ARBA00023004"/>
    </source>
</evidence>
<dbReference type="EMBL" id="CP000478">
    <property type="protein sequence ID" value="ABK18381.1"/>
    <property type="molecule type" value="Genomic_DNA"/>
</dbReference>
<feature type="binding site" evidence="7">
    <location>
        <position position="116"/>
    </location>
    <ligand>
        <name>[2Fe-2S] cluster</name>
        <dbReference type="ChEBI" id="CHEBI:190135"/>
    </ligand>
</feature>
<gene>
    <name evidence="8" type="ordered locus">Sfum_2703</name>
</gene>
<dbReference type="OrthoDB" id="9807941at2"/>
<dbReference type="SUPFAM" id="SSF52833">
    <property type="entry name" value="Thioredoxin-like"/>
    <property type="match status" value="1"/>
</dbReference>
<dbReference type="Proteomes" id="UP000001784">
    <property type="component" value="Chromosome"/>
</dbReference>
<proteinExistence type="inferred from homology"/>